<evidence type="ECO:0000259" key="8">
    <source>
        <dbReference type="Pfam" id="PF00275"/>
    </source>
</evidence>
<keyword evidence="10" id="KW-1185">Reference proteome</keyword>
<feature type="binding site" evidence="7">
    <location>
        <position position="166"/>
    </location>
    <ligand>
        <name>3-phosphoshikimate</name>
        <dbReference type="ChEBI" id="CHEBI:145989"/>
    </ligand>
</feature>
<comment type="function">
    <text evidence="7">Catalyzes the transfer of the enolpyruvyl moiety of phosphoenolpyruvate (PEP) to the 5-hydroxyl of shikimate-3-phosphate (S3P) to produce enolpyruvyl shikimate-3-phosphate and inorganic phosphate.</text>
</comment>
<feature type="binding site" evidence="7">
    <location>
        <position position="410"/>
    </location>
    <ligand>
        <name>phosphoenolpyruvate</name>
        <dbReference type="ChEBI" id="CHEBI:58702"/>
    </ligand>
</feature>
<feature type="binding site" evidence="7">
    <location>
        <position position="310"/>
    </location>
    <ligand>
        <name>3-phosphoshikimate</name>
        <dbReference type="ChEBI" id="CHEBI:145989"/>
    </ligand>
</feature>
<dbReference type="eggNOG" id="COG0128">
    <property type="taxonomic scope" value="Bacteria"/>
</dbReference>
<feature type="binding site" evidence="7">
    <location>
        <position position="384"/>
    </location>
    <ligand>
        <name>phosphoenolpyruvate</name>
        <dbReference type="ChEBI" id="CHEBI:58702"/>
    </ligand>
</feature>
<comment type="similarity">
    <text evidence="2 7">Belongs to the EPSP synthase family.</text>
</comment>
<feature type="binding site" evidence="7">
    <location>
        <position position="166"/>
    </location>
    <ligand>
        <name>phosphoenolpyruvate</name>
        <dbReference type="ChEBI" id="CHEBI:58702"/>
    </ligand>
</feature>
<feature type="binding site" evidence="7">
    <location>
        <position position="22"/>
    </location>
    <ligand>
        <name>3-phosphoshikimate</name>
        <dbReference type="ChEBI" id="CHEBI:145989"/>
    </ligand>
</feature>
<comment type="caution">
    <text evidence="7">Lacks conserved residue(s) required for the propagation of feature annotation.</text>
</comment>
<feature type="binding site" evidence="7">
    <location>
        <position position="27"/>
    </location>
    <ligand>
        <name>3-phosphoshikimate</name>
        <dbReference type="ChEBI" id="CHEBI:145989"/>
    </ligand>
</feature>
<sequence>MSVDARLYVSRLSGSATVPPSKSAAHRAVLCAALADGVSHITNIEYSQDIRATLGAAAQLGAKIQEEPDSLTITGRGNASGFVTVTRPVFCNESGSTLRFMIPLFSLTAQKVRFTGNGRLFDRPQAVYQMLFDRQGLRFEQAHDGITIFGRLRPGGFTLPGDVSSQFISGLLFATPLMESESTIEVLAPYESRSYVDLTIAAMQQFGIKVASRARKNGSVLYRIPAPQRYIASDFAVEGDYSQAAFLAVLGCVIGGISVTGLNPASQQGDKVILEILQRCGGKFKAVEGGYKFSRSLLRATEIDLADCPDLGPVLFTLGCFCSGETVIHNAGRLRLKESDRIEAMQTELKKMGARIEVDGDEVHITGVALHAPNAPLSGHNDHRIVMALAVAACGSGLPALISGAEAVNKSWPAFWDTLRSLGAKVEFD</sequence>
<feature type="domain" description="Enolpyruvate transferase" evidence="8">
    <location>
        <begin position="10"/>
        <end position="419"/>
    </location>
</feature>
<feature type="binding site" evidence="7">
    <location>
        <position position="123"/>
    </location>
    <ligand>
        <name>phosphoenolpyruvate</name>
        <dbReference type="ChEBI" id="CHEBI:58702"/>
    </ligand>
</feature>
<dbReference type="RefSeq" id="WP_007045999.1">
    <property type="nucleotide sequence ID" value="NZ_GG704769.1"/>
</dbReference>
<feature type="binding site" evidence="7">
    <location>
        <position position="192"/>
    </location>
    <ligand>
        <name>3-phosphoshikimate</name>
        <dbReference type="ChEBI" id="CHEBI:145989"/>
    </ligand>
</feature>
<gene>
    <name evidence="7 9" type="primary">aroA</name>
    <name evidence="9" type="ORF">SUBVAR_04567</name>
</gene>
<dbReference type="GO" id="GO:0003866">
    <property type="term" value="F:3-phosphoshikimate 1-carboxyvinyltransferase activity"/>
    <property type="evidence" value="ECO:0007669"/>
    <property type="project" value="UniProtKB-UniRule"/>
</dbReference>
<dbReference type="InterPro" id="IPR013792">
    <property type="entry name" value="RNA3'P_cycl/enolpyr_Trfase_a/b"/>
</dbReference>
<comment type="subunit">
    <text evidence="7">Monomer.</text>
</comment>
<dbReference type="InterPro" id="IPR036968">
    <property type="entry name" value="Enolpyruvate_Tfrase_sf"/>
</dbReference>
<dbReference type="NCBIfam" id="TIGR01356">
    <property type="entry name" value="aroA"/>
    <property type="match status" value="1"/>
</dbReference>
<dbReference type="HOGENOM" id="CLU_024321_0_0_9"/>
<dbReference type="SUPFAM" id="SSF55205">
    <property type="entry name" value="EPT/RTPC-like"/>
    <property type="match status" value="1"/>
</dbReference>
<keyword evidence="3 7" id="KW-0028">Amino-acid biosynthesis</keyword>
<feature type="binding site" evidence="7">
    <location>
        <position position="165"/>
    </location>
    <ligand>
        <name>3-phosphoshikimate</name>
        <dbReference type="ChEBI" id="CHEBI:145989"/>
    </ligand>
</feature>
<dbReference type="EMBL" id="ACBY02000014">
    <property type="protein sequence ID" value="EFB76946.1"/>
    <property type="molecule type" value="Genomic_DNA"/>
</dbReference>
<evidence type="ECO:0000256" key="7">
    <source>
        <dbReference type="HAMAP-Rule" id="MF_00210"/>
    </source>
</evidence>
<feature type="binding site" evidence="7">
    <location>
        <position position="22"/>
    </location>
    <ligand>
        <name>phosphoenolpyruvate</name>
        <dbReference type="ChEBI" id="CHEBI:58702"/>
    </ligand>
</feature>
<dbReference type="InterPro" id="IPR001986">
    <property type="entry name" value="Enolpyruvate_Tfrase_dom"/>
</dbReference>
<comment type="subcellular location">
    <subcellularLocation>
        <location evidence="7">Cytoplasm</location>
    </subcellularLocation>
</comment>
<evidence type="ECO:0000256" key="2">
    <source>
        <dbReference type="ARBA" id="ARBA00009948"/>
    </source>
</evidence>
<dbReference type="InterPro" id="IPR023193">
    <property type="entry name" value="EPSP_synthase_CS"/>
</dbReference>
<dbReference type="PANTHER" id="PTHR21090:SF5">
    <property type="entry name" value="PENTAFUNCTIONAL AROM POLYPEPTIDE"/>
    <property type="match status" value="1"/>
</dbReference>
<comment type="pathway">
    <text evidence="1 7">Metabolic intermediate biosynthesis; chorismate biosynthesis; chorismate from D-erythrose 4-phosphate and phosphoenolpyruvate: step 6/7.</text>
</comment>
<comment type="caution">
    <text evidence="9">The sequence shown here is derived from an EMBL/GenBank/DDBJ whole genome shotgun (WGS) entry which is preliminary data.</text>
</comment>
<keyword evidence="4 7" id="KW-0808">Transferase</keyword>
<accession>D1PJJ8</accession>
<dbReference type="UniPathway" id="UPA00053">
    <property type="reaction ID" value="UER00089"/>
</dbReference>
<dbReference type="GO" id="GO:0005737">
    <property type="term" value="C:cytoplasm"/>
    <property type="evidence" value="ECO:0007669"/>
    <property type="project" value="UniProtKB-SubCell"/>
</dbReference>
<dbReference type="InterPro" id="IPR006264">
    <property type="entry name" value="EPSP_synthase"/>
</dbReference>
<evidence type="ECO:0000313" key="10">
    <source>
        <dbReference type="Proteomes" id="UP000003438"/>
    </source>
</evidence>
<dbReference type="CDD" id="cd01556">
    <property type="entry name" value="EPSP_synthase"/>
    <property type="match status" value="1"/>
</dbReference>
<keyword evidence="5 7" id="KW-0057">Aromatic amino acid biosynthesis</keyword>
<dbReference type="STRING" id="411471.SUBVAR_04567"/>
<dbReference type="PIRSF" id="PIRSF000505">
    <property type="entry name" value="EPSPS"/>
    <property type="match status" value="1"/>
</dbReference>
<feature type="binding site" evidence="7">
    <location>
        <position position="95"/>
    </location>
    <ligand>
        <name>phosphoenolpyruvate</name>
        <dbReference type="ChEBI" id="CHEBI:58702"/>
    </ligand>
</feature>
<dbReference type="HAMAP" id="MF_00210">
    <property type="entry name" value="EPSP_synth"/>
    <property type="match status" value="1"/>
</dbReference>
<dbReference type="GO" id="GO:0008652">
    <property type="term" value="P:amino acid biosynthetic process"/>
    <property type="evidence" value="ECO:0007669"/>
    <property type="project" value="UniProtKB-KW"/>
</dbReference>
<feature type="binding site" evidence="7">
    <location>
        <position position="164"/>
    </location>
    <ligand>
        <name>3-phosphoshikimate</name>
        <dbReference type="ChEBI" id="CHEBI:145989"/>
    </ligand>
</feature>
<dbReference type="Pfam" id="PF00275">
    <property type="entry name" value="EPSP_synthase"/>
    <property type="match status" value="1"/>
</dbReference>
<feature type="binding site" evidence="7">
    <location>
        <position position="337"/>
    </location>
    <ligand>
        <name>3-phosphoshikimate</name>
        <dbReference type="ChEBI" id="CHEBI:145989"/>
    </ligand>
</feature>
<comment type="catalytic activity">
    <reaction evidence="6">
        <text>3-phosphoshikimate + phosphoenolpyruvate = 5-O-(1-carboxyvinyl)-3-phosphoshikimate + phosphate</text>
        <dbReference type="Rhea" id="RHEA:21256"/>
        <dbReference type="ChEBI" id="CHEBI:43474"/>
        <dbReference type="ChEBI" id="CHEBI:57701"/>
        <dbReference type="ChEBI" id="CHEBI:58702"/>
        <dbReference type="ChEBI" id="CHEBI:145989"/>
        <dbReference type="EC" id="2.5.1.19"/>
    </reaction>
    <physiologicalReaction direction="left-to-right" evidence="6">
        <dbReference type="Rhea" id="RHEA:21257"/>
    </physiologicalReaction>
</comment>
<evidence type="ECO:0000256" key="5">
    <source>
        <dbReference type="ARBA" id="ARBA00023141"/>
    </source>
</evidence>
<evidence type="ECO:0000256" key="4">
    <source>
        <dbReference type="ARBA" id="ARBA00022679"/>
    </source>
</evidence>
<organism evidence="9 10">
    <name type="scientific">Subdoligranulum variabile DSM 15176</name>
    <dbReference type="NCBI Taxonomy" id="411471"/>
    <lineage>
        <taxon>Bacteria</taxon>
        <taxon>Bacillati</taxon>
        <taxon>Bacillota</taxon>
        <taxon>Clostridia</taxon>
        <taxon>Eubacteriales</taxon>
        <taxon>Oscillospiraceae</taxon>
        <taxon>Subdoligranulum</taxon>
    </lineage>
</organism>
<feature type="active site" description="Proton acceptor" evidence="7">
    <location>
        <position position="310"/>
    </location>
</feature>
<protein>
    <recommendedName>
        <fullName evidence="7">3-phosphoshikimate 1-carboxyvinyltransferase</fullName>
        <ecNumber evidence="7">2.5.1.19</ecNumber>
    </recommendedName>
    <alternativeName>
        <fullName evidence="7">5-enolpyruvylshikimate-3-phosphate synthase</fullName>
        <shortName evidence="7">EPSP synthase</shortName>
        <shortName evidence="7">EPSPS</shortName>
    </alternativeName>
</protein>
<dbReference type="PANTHER" id="PTHR21090">
    <property type="entry name" value="AROM/DEHYDROQUINATE SYNTHASE"/>
    <property type="match status" value="1"/>
</dbReference>
<evidence type="ECO:0000256" key="6">
    <source>
        <dbReference type="ARBA" id="ARBA00044633"/>
    </source>
</evidence>
<evidence type="ECO:0000256" key="1">
    <source>
        <dbReference type="ARBA" id="ARBA00004811"/>
    </source>
</evidence>
<proteinExistence type="inferred from homology"/>
<feature type="binding site" evidence="7">
    <location>
        <position position="23"/>
    </location>
    <ligand>
        <name>3-phosphoshikimate</name>
        <dbReference type="ChEBI" id="CHEBI:145989"/>
    </ligand>
</feature>
<feature type="binding site" evidence="7">
    <location>
        <position position="341"/>
    </location>
    <ligand>
        <name>phosphoenolpyruvate</name>
        <dbReference type="ChEBI" id="CHEBI:58702"/>
    </ligand>
</feature>
<dbReference type="GO" id="GO:0009073">
    <property type="term" value="P:aromatic amino acid family biosynthetic process"/>
    <property type="evidence" value="ECO:0007669"/>
    <property type="project" value="UniProtKB-KW"/>
</dbReference>
<name>D1PJJ8_9FIRM</name>
<dbReference type="PROSITE" id="PS00885">
    <property type="entry name" value="EPSP_SYNTHASE_2"/>
    <property type="match status" value="1"/>
</dbReference>
<reference evidence="9" key="1">
    <citation type="submission" date="2009-12" db="EMBL/GenBank/DDBJ databases">
        <authorList>
            <person name="Weinstock G."/>
            <person name="Sodergren E."/>
            <person name="Clifton S."/>
            <person name="Fulton L."/>
            <person name="Fulton B."/>
            <person name="Courtney L."/>
            <person name="Fronick C."/>
            <person name="Harrison M."/>
            <person name="Strong C."/>
            <person name="Farmer C."/>
            <person name="Delahaunty K."/>
            <person name="Markovic C."/>
            <person name="Hall O."/>
            <person name="Minx P."/>
            <person name="Tomlinson C."/>
            <person name="Mitreva M."/>
            <person name="Nelson J."/>
            <person name="Hou S."/>
            <person name="Wollam A."/>
            <person name="Pepin K.H."/>
            <person name="Johnson M."/>
            <person name="Bhonagiri V."/>
            <person name="Nash W.E."/>
            <person name="Warren W."/>
            <person name="Chinwalla A."/>
            <person name="Mardis E.R."/>
            <person name="Wilson R.K."/>
        </authorList>
    </citation>
    <scope>NUCLEOTIDE SEQUENCE [LARGE SCALE GENOMIC DNA]</scope>
    <source>
        <strain evidence="9">DSM 15176</strain>
    </source>
</reference>
<dbReference type="AlphaFoldDB" id="D1PJJ8"/>
<keyword evidence="7" id="KW-0963">Cytoplasm</keyword>
<dbReference type="Gene3D" id="3.65.10.10">
    <property type="entry name" value="Enolpyruvate transferase domain"/>
    <property type="match status" value="2"/>
</dbReference>
<dbReference type="Proteomes" id="UP000003438">
    <property type="component" value="Unassembled WGS sequence"/>
</dbReference>
<evidence type="ECO:0000256" key="3">
    <source>
        <dbReference type="ARBA" id="ARBA00022605"/>
    </source>
</evidence>
<evidence type="ECO:0000313" key="9">
    <source>
        <dbReference type="EMBL" id="EFB76946.1"/>
    </source>
</evidence>
<dbReference type="GO" id="GO:0009423">
    <property type="term" value="P:chorismate biosynthetic process"/>
    <property type="evidence" value="ECO:0007669"/>
    <property type="project" value="UniProtKB-UniRule"/>
</dbReference>
<dbReference type="EC" id="2.5.1.19" evidence="7"/>